<dbReference type="SUPFAM" id="SSF53335">
    <property type="entry name" value="S-adenosyl-L-methionine-dependent methyltransferases"/>
    <property type="match status" value="1"/>
</dbReference>
<dbReference type="Pfam" id="PF04989">
    <property type="entry name" value="RMNT_CmcI"/>
    <property type="match status" value="1"/>
</dbReference>
<accession>A0A974NX27</accession>
<dbReference type="GO" id="GO:0032259">
    <property type="term" value="P:methylation"/>
    <property type="evidence" value="ECO:0007669"/>
    <property type="project" value="UniProtKB-KW"/>
</dbReference>
<gene>
    <name evidence="3" type="ORF">H5J25_07465</name>
</gene>
<dbReference type="AlphaFoldDB" id="A0A974NX27"/>
<proteinExistence type="predicted"/>
<dbReference type="GO" id="GO:0005886">
    <property type="term" value="C:plasma membrane"/>
    <property type="evidence" value="ECO:0007669"/>
    <property type="project" value="TreeGrafter"/>
</dbReference>
<dbReference type="PANTHER" id="PTHR40048">
    <property type="entry name" value="RHAMNOSYL O-METHYLTRANSFERASE"/>
    <property type="match status" value="1"/>
</dbReference>
<dbReference type="EMBL" id="CP061035">
    <property type="protein sequence ID" value="QQV78470.1"/>
    <property type="molecule type" value="Genomic_DNA"/>
</dbReference>
<name>A0A974NX27_9SPHN</name>
<keyword evidence="2" id="KW-0808">Transferase</keyword>
<sequence length="256" mass="28745">MKTIIDEKAATVTVTDDTGRDETFPMASAEGFKAASDAWLRVGWDAKHVYSFTWMGRPIIQLPEDMVRLQEVIWTLKPDVVIETGVAHGGSLIYYASLFEAMGHGRVIGIDIEIRAHNRTAIEAHPMFKRIDLVEGSSTAPEIVEQVRGLMDGQERALVILDSNHTYAHVLDELRAYADMVPVGSYIVSTDGIMQQVVGAPRSQDDWGTNNPQQAARDFVAEDSRFAIEEPEWLFNESTVTERVTYWPSCFVKRVR</sequence>
<dbReference type="GO" id="GO:0071770">
    <property type="term" value="P:DIM/DIP cell wall layer assembly"/>
    <property type="evidence" value="ECO:0007669"/>
    <property type="project" value="TreeGrafter"/>
</dbReference>
<dbReference type="PANTHER" id="PTHR40048:SF1">
    <property type="entry name" value="RHAMNOSYL O-METHYLTRANSFERASE"/>
    <property type="match status" value="1"/>
</dbReference>
<evidence type="ECO:0000313" key="3">
    <source>
        <dbReference type="EMBL" id="QQV78470.1"/>
    </source>
</evidence>
<keyword evidence="4" id="KW-1185">Reference proteome</keyword>
<dbReference type="GO" id="GO:0008610">
    <property type="term" value="P:lipid biosynthetic process"/>
    <property type="evidence" value="ECO:0007669"/>
    <property type="project" value="InterPro"/>
</dbReference>
<reference evidence="4" key="1">
    <citation type="submission" date="2020-09" db="EMBL/GenBank/DDBJ databases">
        <title>Sphingomonas sp., a new species isolated from pork steak.</title>
        <authorList>
            <person name="Heidler von Heilborn D."/>
        </authorList>
    </citation>
    <scope>NUCLEOTIDE SEQUENCE [LARGE SCALE GENOMIC DNA]</scope>
</reference>
<organism evidence="3 4">
    <name type="scientific">Sphingomonas aliaeris</name>
    <dbReference type="NCBI Taxonomy" id="2759526"/>
    <lineage>
        <taxon>Bacteria</taxon>
        <taxon>Pseudomonadati</taxon>
        <taxon>Pseudomonadota</taxon>
        <taxon>Alphaproteobacteria</taxon>
        <taxon>Sphingomonadales</taxon>
        <taxon>Sphingomonadaceae</taxon>
        <taxon>Sphingomonas</taxon>
    </lineage>
</organism>
<evidence type="ECO:0000256" key="1">
    <source>
        <dbReference type="ARBA" id="ARBA00022603"/>
    </source>
</evidence>
<dbReference type="InterPro" id="IPR029063">
    <property type="entry name" value="SAM-dependent_MTases_sf"/>
</dbReference>
<dbReference type="RefSeq" id="WP_202095394.1">
    <property type="nucleotide sequence ID" value="NZ_CP061035.1"/>
</dbReference>
<dbReference type="GO" id="GO:0008168">
    <property type="term" value="F:methyltransferase activity"/>
    <property type="evidence" value="ECO:0007669"/>
    <property type="project" value="UniProtKB-KW"/>
</dbReference>
<dbReference type="KEGG" id="sari:H5J25_07465"/>
<dbReference type="Gene3D" id="3.40.50.150">
    <property type="entry name" value="Vaccinia Virus protein VP39"/>
    <property type="match status" value="1"/>
</dbReference>
<keyword evidence="1" id="KW-0489">Methyltransferase</keyword>
<dbReference type="Proteomes" id="UP000595894">
    <property type="component" value="Chromosome"/>
</dbReference>
<evidence type="ECO:0000313" key="4">
    <source>
        <dbReference type="Proteomes" id="UP000595894"/>
    </source>
</evidence>
<dbReference type="InterPro" id="IPR007072">
    <property type="entry name" value="RNMT_CmcI"/>
</dbReference>
<evidence type="ECO:0000256" key="2">
    <source>
        <dbReference type="ARBA" id="ARBA00022679"/>
    </source>
</evidence>
<protein>
    <submittedName>
        <fullName evidence="3">Cephalosporin hydroxylase family protein</fullName>
    </submittedName>
</protein>